<dbReference type="AlphaFoldDB" id="A0A285JM43"/>
<evidence type="ECO:0000256" key="1">
    <source>
        <dbReference type="ARBA" id="ARBA00001970"/>
    </source>
</evidence>
<dbReference type="PANTHER" id="PTHR30529:SF3">
    <property type="entry name" value="CYTOCHROME B561 HOMOLOG 1"/>
    <property type="match status" value="1"/>
</dbReference>
<dbReference type="GO" id="GO:0009055">
    <property type="term" value="F:electron transfer activity"/>
    <property type="evidence" value="ECO:0007669"/>
    <property type="project" value="InterPro"/>
</dbReference>
<evidence type="ECO:0000256" key="7">
    <source>
        <dbReference type="ARBA" id="ARBA00022723"/>
    </source>
</evidence>
<evidence type="ECO:0000256" key="10">
    <source>
        <dbReference type="ARBA" id="ARBA00023004"/>
    </source>
</evidence>
<keyword evidence="6 13" id="KW-0812">Transmembrane</keyword>
<proteinExistence type="inferred from homology"/>
<feature type="transmembrane region" description="Helical" evidence="13">
    <location>
        <begin position="145"/>
        <end position="168"/>
    </location>
</feature>
<evidence type="ECO:0000256" key="12">
    <source>
        <dbReference type="ARBA" id="ARBA00037975"/>
    </source>
</evidence>
<dbReference type="InterPro" id="IPR011577">
    <property type="entry name" value="Cyt_b561_bac/Ni-Hgenase"/>
</dbReference>
<accession>A0A285JM43</accession>
<reference evidence="16" key="1">
    <citation type="submission" date="2017-09" db="EMBL/GenBank/DDBJ databases">
        <authorList>
            <person name="Varghese N."/>
            <person name="Submissions S."/>
        </authorList>
    </citation>
    <scope>NUCLEOTIDE SEQUENCE [LARGE SCALE GENOMIC DNA]</scope>
    <source>
        <strain evidence="16">CGMCC 1.12461</strain>
    </source>
</reference>
<keyword evidence="3" id="KW-0813">Transport</keyword>
<evidence type="ECO:0000256" key="2">
    <source>
        <dbReference type="ARBA" id="ARBA00004651"/>
    </source>
</evidence>
<dbReference type="OrthoDB" id="9793784at2"/>
<keyword evidence="5" id="KW-0349">Heme</keyword>
<dbReference type="GO" id="GO:0022904">
    <property type="term" value="P:respiratory electron transport chain"/>
    <property type="evidence" value="ECO:0007669"/>
    <property type="project" value="InterPro"/>
</dbReference>
<evidence type="ECO:0000256" key="11">
    <source>
        <dbReference type="ARBA" id="ARBA00023136"/>
    </source>
</evidence>
<comment type="similarity">
    <text evidence="12">Belongs to the cytochrome b561 family.</text>
</comment>
<protein>
    <submittedName>
        <fullName evidence="15">Cytochrome b561</fullName>
    </submittedName>
</protein>
<dbReference type="InterPro" id="IPR016174">
    <property type="entry name" value="Di-haem_cyt_TM"/>
</dbReference>
<evidence type="ECO:0000313" key="15">
    <source>
        <dbReference type="EMBL" id="SNY60406.1"/>
    </source>
</evidence>
<evidence type="ECO:0000256" key="4">
    <source>
        <dbReference type="ARBA" id="ARBA00022475"/>
    </source>
</evidence>
<keyword evidence="16" id="KW-1185">Reference proteome</keyword>
<keyword evidence="7" id="KW-0479">Metal-binding</keyword>
<dbReference type="SUPFAM" id="SSF81342">
    <property type="entry name" value="Transmembrane di-heme cytochromes"/>
    <property type="match status" value="1"/>
</dbReference>
<sequence length="184" mass="21103">MQATNPGRYPGIMIVLHWLTALLFVLVYCSMEFRDVFEKGTDARNLIKTAHYAFGLSIFIVFWFRILARKLWPAPPHSNVQPEWQRYLMITTHSALYLLMLVQPLLGWLLVNAEHSSTIIFGITLPQLLSPDAGIADWLEELHEIVASAGYLLIGLHSAAALFHHYLLKDNTMRKMLFAGKRQR</sequence>
<dbReference type="PANTHER" id="PTHR30529">
    <property type="entry name" value="CYTOCHROME B561"/>
    <property type="match status" value="1"/>
</dbReference>
<evidence type="ECO:0000256" key="3">
    <source>
        <dbReference type="ARBA" id="ARBA00022448"/>
    </source>
</evidence>
<feature type="transmembrane region" description="Helical" evidence="13">
    <location>
        <begin position="12"/>
        <end position="29"/>
    </location>
</feature>
<dbReference type="GO" id="GO:0020037">
    <property type="term" value="F:heme binding"/>
    <property type="evidence" value="ECO:0007669"/>
    <property type="project" value="TreeGrafter"/>
</dbReference>
<evidence type="ECO:0000256" key="9">
    <source>
        <dbReference type="ARBA" id="ARBA00022989"/>
    </source>
</evidence>
<dbReference type="InterPro" id="IPR052168">
    <property type="entry name" value="Cytochrome_b561_oxidase"/>
</dbReference>
<dbReference type="Proteomes" id="UP000219353">
    <property type="component" value="Unassembled WGS sequence"/>
</dbReference>
<evidence type="ECO:0000256" key="6">
    <source>
        <dbReference type="ARBA" id="ARBA00022692"/>
    </source>
</evidence>
<feature type="domain" description="Cytochrome b561 bacterial/Ni-hydrogenase" evidence="14">
    <location>
        <begin position="8"/>
        <end position="178"/>
    </location>
</feature>
<feature type="transmembrane region" description="Helical" evidence="13">
    <location>
        <begin position="118"/>
        <end position="139"/>
    </location>
</feature>
<evidence type="ECO:0000313" key="16">
    <source>
        <dbReference type="Proteomes" id="UP000219353"/>
    </source>
</evidence>
<keyword evidence="4" id="KW-1003">Cell membrane</keyword>
<evidence type="ECO:0000256" key="5">
    <source>
        <dbReference type="ARBA" id="ARBA00022617"/>
    </source>
</evidence>
<evidence type="ECO:0000259" key="14">
    <source>
        <dbReference type="Pfam" id="PF01292"/>
    </source>
</evidence>
<feature type="transmembrane region" description="Helical" evidence="13">
    <location>
        <begin position="50"/>
        <end position="68"/>
    </location>
</feature>
<dbReference type="GO" id="GO:0005886">
    <property type="term" value="C:plasma membrane"/>
    <property type="evidence" value="ECO:0007669"/>
    <property type="project" value="UniProtKB-SubCell"/>
</dbReference>
<dbReference type="Pfam" id="PF01292">
    <property type="entry name" value="Ni_hydr_CYTB"/>
    <property type="match status" value="1"/>
</dbReference>
<comment type="cofactor">
    <cofactor evidence="1">
        <name>heme b</name>
        <dbReference type="ChEBI" id="CHEBI:60344"/>
    </cofactor>
</comment>
<dbReference type="GO" id="GO:0046872">
    <property type="term" value="F:metal ion binding"/>
    <property type="evidence" value="ECO:0007669"/>
    <property type="project" value="UniProtKB-KW"/>
</dbReference>
<keyword evidence="11 13" id="KW-0472">Membrane</keyword>
<keyword evidence="8" id="KW-0249">Electron transport</keyword>
<dbReference type="RefSeq" id="WP_097112980.1">
    <property type="nucleotide sequence ID" value="NZ_OBEB01000010.1"/>
</dbReference>
<dbReference type="EMBL" id="OBEB01000010">
    <property type="protein sequence ID" value="SNY60406.1"/>
    <property type="molecule type" value="Genomic_DNA"/>
</dbReference>
<comment type="subcellular location">
    <subcellularLocation>
        <location evidence="2">Cell membrane</location>
        <topology evidence="2">Multi-pass membrane protein</topology>
    </subcellularLocation>
</comment>
<name>A0A285JM43_9GAMM</name>
<gene>
    <name evidence="15" type="ORF">SAMN06297280_0085</name>
</gene>
<evidence type="ECO:0000256" key="8">
    <source>
        <dbReference type="ARBA" id="ARBA00022982"/>
    </source>
</evidence>
<keyword evidence="9 13" id="KW-1133">Transmembrane helix</keyword>
<feature type="transmembrane region" description="Helical" evidence="13">
    <location>
        <begin position="88"/>
        <end position="111"/>
    </location>
</feature>
<keyword evidence="10" id="KW-0408">Iron</keyword>
<organism evidence="15 16">
    <name type="scientific">Arsukibacterium tuosuense</name>
    <dbReference type="NCBI Taxonomy" id="1323745"/>
    <lineage>
        <taxon>Bacteria</taxon>
        <taxon>Pseudomonadati</taxon>
        <taxon>Pseudomonadota</taxon>
        <taxon>Gammaproteobacteria</taxon>
        <taxon>Chromatiales</taxon>
        <taxon>Chromatiaceae</taxon>
        <taxon>Arsukibacterium</taxon>
    </lineage>
</organism>
<evidence type="ECO:0000256" key="13">
    <source>
        <dbReference type="SAM" id="Phobius"/>
    </source>
</evidence>